<name>A0A5M9IZW6_9PSED</name>
<dbReference type="PANTHER" id="PTHR30086:SF20">
    <property type="entry name" value="ARGININE EXPORTER PROTEIN ARGO-RELATED"/>
    <property type="match status" value="1"/>
</dbReference>
<dbReference type="EMBL" id="VTFH01000001">
    <property type="protein sequence ID" value="KAA8561740.1"/>
    <property type="molecule type" value="Genomic_DNA"/>
</dbReference>
<keyword evidence="4 6" id="KW-1133">Transmembrane helix</keyword>
<dbReference type="GO" id="GO:0015171">
    <property type="term" value="F:amino acid transmembrane transporter activity"/>
    <property type="evidence" value="ECO:0007669"/>
    <property type="project" value="TreeGrafter"/>
</dbReference>
<evidence type="ECO:0000256" key="6">
    <source>
        <dbReference type="SAM" id="Phobius"/>
    </source>
</evidence>
<keyword evidence="5 6" id="KW-0472">Membrane</keyword>
<evidence type="ECO:0000256" key="5">
    <source>
        <dbReference type="ARBA" id="ARBA00023136"/>
    </source>
</evidence>
<dbReference type="PANTHER" id="PTHR30086">
    <property type="entry name" value="ARGININE EXPORTER PROTEIN ARGO"/>
    <property type="match status" value="1"/>
</dbReference>
<feature type="transmembrane region" description="Helical" evidence="6">
    <location>
        <begin position="261"/>
        <end position="278"/>
    </location>
</feature>
<gene>
    <name evidence="7" type="primary">leuE_3</name>
    <name evidence="7" type="ORF">FX985_01805</name>
</gene>
<evidence type="ECO:0000313" key="8">
    <source>
        <dbReference type="Proteomes" id="UP000323425"/>
    </source>
</evidence>
<dbReference type="InterPro" id="IPR001123">
    <property type="entry name" value="LeuE-type"/>
</dbReference>
<sequence length="281" mass="29864">MMRFIQEVVLGGAAHCLIIVFGEQVSARQCERPNVIHAVVDDPYVLDCIQHNFLFASGSLLNLRAFPVDGPSMIDLATLAVFSGAVVLLLLSPGPNMAFVISHGMTHGWRGGAASALGIGVADLLLTALTAMGVTALVASWPPSFDLIRYAGVIYLLWLVSKTLQAKPGGAAAQVERVRLGRVCVRAMLNSLLNPKALLFFVVFLPQFVRPEAGPIAIQLWVLGGVLTLIAAVFHLLLGVFGGAASRFFSGRPGTATLQKWGLATVLMVLAVRLALMARPT</sequence>
<protein>
    <submittedName>
        <fullName evidence="7">Leucine efflux protein</fullName>
    </submittedName>
</protein>
<dbReference type="Proteomes" id="UP000323425">
    <property type="component" value="Unassembled WGS sequence"/>
</dbReference>
<feature type="transmembrane region" description="Helical" evidence="6">
    <location>
        <begin position="113"/>
        <end position="141"/>
    </location>
</feature>
<evidence type="ECO:0000256" key="3">
    <source>
        <dbReference type="ARBA" id="ARBA00022692"/>
    </source>
</evidence>
<keyword evidence="2" id="KW-1003">Cell membrane</keyword>
<evidence type="ECO:0000256" key="2">
    <source>
        <dbReference type="ARBA" id="ARBA00022475"/>
    </source>
</evidence>
<evidence type="ECO:0000256" key="4">
    <source>
        <dbReference type="ARBA" id="ARBA00022989"/>
    </source>
</evidence>
<comment type="subcellular location">
    <subcellularLocation>
        <location evidence="1">Cell membrane</location>
        <topology evidence="1">Multi-pass membrane protein</topology>
    </subcellularLocation>
</comment>
<dbReference type="Pfam" id="PF01810">
    <property type="entry name" value="LysE"/>
    <property type="match status" value="1"/>
</dbReference>
<feature type="transmembrane region" description="Helical" evidence="6">
    <location>
        <begin position="221"/>
        <end position="249"/>
    </location>
</feature>
<feature type="transmembrane region" description="Helical" evidence="6">
    <location>
        <begin position="73"/>
        <end position="92"/>
    </location>
</feature>
<evidence type="ECO:0000256" key="1">
    <source>
        <dbReference type="ARBA" id="ARBA00004651"/>
    </source>
</evidence>
<proteinExistence type="predicted"/>
<comment type="caution">
    <text evidence="7">The sequence shown here is derived from an EMBL/GenBank/DDBJ whole genome shotgun (WGS) entry which is preliminary data.</text>
</comment>
<evidence type="ECO:0000313" key="7">
    <source>
        <dbReference type="EMBL" id="KAA8561740.1"/>
    </source>
</evidence>
<reference evidence="7 8" key="1">
    <citation type="journal article" date="2018" name="Plant Biotechnol. Rep.">
        <title>Diversity and antifungal activity of endophytic bacteria associated with Panax ginseng seedlings.</title>
        <authorList>
            <person name="Park J.M."/>
            <person name="Hong C.E."/>
            <person name="Jo S.H."/>
        </authorList>
    </citation>
    <scope>NUCLEOTIDE SEQUENCE [LARGE SCALE GENOMIC DNA]</scope>
    <source>
        <strain evidence="7 8">PgKB38</strain>
    </source>
</reference>
<keyword evidence="3 6" id="KW-0812">Transmembrane</keyword>
<feature type="transmembrane region" description="Helical" evidence="6">
    <location>
        <begin position="187"/>
        <end position="209"/>
    </location>
</feature>
<dbReference type="GO" id="GO:0005886">
    <property type="term" value="C:plasma membrane"/>
    <property type="evidence" value="ECO:0007669"/>
    <property type="project" value="UniProtKB-SubCell"/>
</dbReference>
<accession>A0A5M9IZW6</accession>
<dbReference type="AlphaFoldDB" id="A0A5M9IZW6"/>
<organism evidence="7 8">
    <name type="scientific">Pseudomonas extremaustralis</name>
    <dbReference type="NCBI Taxonomy" id="359110"/>
    <lineage>
        <taxon>Bacteria</taxon>
        <taxon>Pseudomonadati</taxon>
        <taxon>Pseudomonadota</taxon>
        <taxon>Gammaproteobacteria</taxon>
        <taxon>Pseudomonadales</taxon>
        <taxon>Pseudomonadaceae</taxon>
        <taxon>Pseudomonas</taxon>
    </lineage>
</organism>